<evidence type="ECO:0000256" key="1">
    <source>
        <dbReference type="SAM" id="Phobius"/>
    </source>
</evidence>
<keyword evidence="1" id="KW-0472">Membrane</keyword>
<keyword evidence="1" id="KW-0812">Transmembrane</keyword>
<dbReference type="RefSeq" id="WP_113857420.1">
    <property type="nucleotide sequence ID" value="NZ_QNRL01000002.1"/>
</dbReference>
<evidence type="ECO:0008006" key="4">
    <source>
        <dbReference type="Google" id="ProtNLM"/>
    </source>
</evidence>
<protein>
    <recommendedName>
        <fullName evidence="4">Phage abortive infection protein</fullName>
    </recommendedName>
</protein>
<evidence type="ECO:0000313" key="3">
    <source>
        <dbReference type="Proteomes" id="UP000253201"/>
    </source>
</evidence>
<name>A0ABX9G1Y4_9ENTR</name>
<dbReference type="Proteomes" id="UP000253201">
    <property type="component" value="Unassembled WGS sequence"/>
</dbReference>
<sequence length="236" mass="26741">MLNLTKCNLLLIGTVITLLLIAILVGIKILFSDSNLDLGSLADWISSVSAIGTLGVAWLAYSKADDYIDKKASERGIDILVNMVTESFVAYFNSLNETNFHASKLENKMILIGLVDEKIDCNIELQSLREKIITLFENSHQIDKDFIKMKIMKISKPSDIFYDPVTNDDTLQALKLAFHKLNTEICENENQYNINNALLSENINFIKNTTEKLAHDIRKQFFTSPNTYKDYFGNLS</sequence>
<proteinExistence type="predicted"/>
<organism evidence="2 3">
    <name type="scientific">Pseudocitrobacter faecalis</name>
    <dbReference type="NCBI Taxonomy" id="1398493"/>
    <lineage>
        <taxon>Bacteria</taxon>
        <taxon>Pseudomonadati</taxon>
        <taxon>Pseudomonadota</taxon>
        <taxon>Gammaproteobacteria</taxon>
        <taxon>Enterobacterales</taxon>
        <taxon>Enterobacteriaceae</taxon>
        <taxon>Pseudocitrobacter</taxon>
    </lineage>
</organism>
<gene>
    <name evidence="2" type="ORF">DFQ50_102179</name>
</gene>
<accession>A0ABX9G1Y4</accession>
<keyword evidence="3" id="KW-1185">Reference proteome</keyword>
<feature type="transmembrane region" description="Helical" evidence="1">
    <location>
        <begin position="7"/>
        <end position="29"/>
    </location>
</feature>
<keyword evidence="1" id="KW-1133">Transmembrane helix</keyword>
<evidence type="ECO:0000313" key="2">
    <source>
        <dbReference type="EMBL" id="RBP13446.1"/>
    </source>
</evidence>
<comment type="caution">
    <text evidence="2">The sequence shown here is derived from an EMBL/GenBank/DDBJ whole genome shotgun (WGS) entry which is preliminary data.</text>
</comment>
<reference evidence="2 3" key="1">
    <citation type="submission" date="2018-06" db="EMBL/GenBank/DDBJ databases">
        <title>Genomic Encyclopedia of Type Strains, Phase IV (KMG-IV): sequencing the most valuable type-strain genomes for metagenomic binning, comparative biology and taxonomic classification.</title>
        <authorList>
            <person name="Goeker M."/>
        </authorList>
    </citation>
    <scope>NUCLEOTIDE SEQUENCE [LARGE SCALE GENOMIC DNA]</scope>
    <source>
        <strain evidence="2 3">DSM 27453</strain>
    </source>
</reference>
<dbReference type="EMBL" id="QNRL01000002">
    <property type="protein sequence ID" value="RBP13446.1"/>
    <property type="molecule type" value="Genomic_DNA"/>
</dbReference>
<feature type="transmembrane region" description="Helical" evidence="1">
    <location>
        <begin position="41"/>
        <end position="61"/>
    </location>
</feature>